<dbReference type="Gene3D" id="3.40.50.300">
    <property type="entry name" value="P-loop containing nucleotide triphosphate hydrolases"/>
    <property type="match status" value="2"/>
</dbReference>
<comment type="similarity">
    <text evidence="9">In the N-terminal section; belongs to the UvrB family.</text>
</comment>
<dbReference type="InterPro" id="IPR027417">
    <property type="entry name" value="P-loop_NTPase"/>
</dbReference>
<reference evidence="12" key="1">
    <citation type="submission" date="2020-10" db="EMBL/GenBank/DDBJ databases">
        <authorList>
            <person name="Gilroy R."/>
        </authorList>
    </citation>
    <scope>NUCLEOTIDE SEQUENCE</scope>
    <source>
        <strain evidence="12">ChiBcolR7-354</strain>
    </source>
</reference>
<keyword evidence="3 9" id="KW-0227">DNA damage</keyword>
<comment type="similarity">
    <text evidence="9">In the C-terminal section; belongs to the helicase family. RecG subfamily.</text>
</comment>
<dbReference type="InterPro" id="IPR001650">
    <property type="entry name" value="Helicase_C-like"/>
</dbReference>
<dbReference type="Gene3D" id="3.90.1150.50">
    <property type="entry name" value="Transcription-repair-coupling factor, D7 domain"/>
    <property type="match status" value="1"/>
</dbReference>
<evidence type="ECO:0000256" key="4">
    <source>
        <dbReference type="ARBA" id="ARBA00022801"/>
    </source>
</evidence>
<keyword evidence="4 9" id="KW-0378">Hydrolase</keyword>
<dbReference type="SMART" id="SM00490">
    <property type="entry name" value="HELICc"/>
    <property type="match status" value="1"/>
</dbReference>
<dbReference type="PANTHER" id="PTHR47964">
    <property type="entry name" value="ATP-DEPENDENT DNA HELICASE HOMOLOG RECG, CHLOROPLASTIC"/>
    <property type="match status" value="1"/>
</dbReference>
<dbReference type="InterPro" id="IPR003711">
    <property type="entry name" value="CarD-like/TRCF_RID"/>
</dbReference>
<dbReference type="Gene3D" id="3.30.2060.10">
    <property type="entry name" value="Penicillin-binding protein 1b domain"/>
    <property type="match status" value="1"/>
</dbReference>
<dbReference type="GO" id="GO:0003678">
    <property type="term" value="F:DNA helicase activity"/>
    <property type="evidence" value="ECO:0007669"/>
    <property type="project" value="TreeGrafter"/>
</dbReference>
<dbReference type="SMART" id="SM00982">
    <property type="entry name" value="TRCF"/>
    <property type="match status" value="1"/>
</dbReference>
<dbReference type="InterPro" id="IPR036101">
    <property type="entry name" value="CarD-like/TRCF_RID_sf"/>
</dbReference>
<feature type="domain" description="Helicase ATP-binding" evidence="10">
    <location>
        <begin position="642"/>
        <end position="803"/>
    </location>
</feature>
<dbReference type="AlphaFoldDB" id="A0A9D0ZEE1"/>
<dbReference type="EMBL" id="DVGA01000014">
    <property type="protein sequence ID" value="HIQ77819.1"/>
    <property type="molecule type" value="Genomic_DNA"/>
</dbReference>
<dbReference type="GO" id="GO:0005524">
    <property type="term" value="F:ATP binding"/>
    <property type="evidence" value="ECO:0007669"/>
    <property type="project" value="UniProtKB-UniRule"/>
</dbReference>
<dbReference type="Gene3D" id="3.40.50.11180">
    <property type="match status" value="1"/>
</dbReference>
<evidence type="ECO:0000313" key="12">
    <source>
        <dbReference type="EMBL" id="HIQ77819.1"/>
    </source>
</evidence>
<dbReference type="Proteomes" id="UP000824262">
    <property type="component" value="Unassembled WGS sequence"/>
</dbReference>
<dbReference type="InterPro" id="IPR011545">
    <property type="entry name" value="DEAD/DEAH_box_helicase_dom"/>
</dbReference>
<evidence type="ECO:0000256" key="2">
    <source>
        <dbReference type="ARBA" id="ARBA00022741"/>
    </source>
</evidence>
<dbReference type="Pfam" id="PF00270">
    <property type="entry name" value="DEAD"/>
    <property type="match status" value="1"/>
</dbReference>
<dbReference type="GO" id="GO:0000716">
    <property type="term" value="P:transcription-coupled nucleotide-excision repair, DNA damage recognition"/>
    <property type="evidence" value="ECO:0007669"/>
    <property type="project" value="UniProtKB-UniRule"/>
</dbReference>
<comment type="caution">
    <text evidence="12">The sequence shown here is derived from an EMBL/GenBank/DDBJ whole genome shotgun (WGS) entry which is preliminary data.</text>
</comment>
<keyword evidence="6 9" id="KW-0067">ATP-binding</keyword>
<dbReference type="PROSITE" id="PS51194">
    <property type="entry name" value="HELICASE_CTER"/>
    <property type="match status" value="1"/>
</dbReference>
<evidence type="ECO:0000256" key="6">
    <source>
        <dbReference type="ARBA" id="ARBA00022840"/>
    </source>
</evidence>
<dbReference type="InterPro" id="IPR047112">
    <property type="entry name" value="RecG/Mfd"/>
</dbReference>
<evidence type="ECO:0000256" key="3">
    <source>
        <dbReference type="ARBA" id="ARBA00022763"/>
    </source>
</evidence>
<gene>
    <name evidence="9 12" type="primary">mfd</name>
    <name evidence="12" type="ORF">IAB77_01000</name>
</gene>
<dbReference type="Pfam" id="PF00271">
    <property type="entry name" value="Helicase_C"/>
    <property type="match status" value="1"/>
</dbReference>
<evidence type="ECO:0000313" key="13">
    <source>
        <dbReference type="Proteomes" id="UP000824262"/>
    </source>
</evidence>
<dbReference type="SUPFAM" id="SSF52540">
    <property type="entry name" value="P-loop containing nucleoside triphosphate hydrolases"/>
    <property type="match status" value="4"/>
</dbReference>
<dbReference type="GO" id="GO:0003684">
    <property type="term" value="F:damaged DNA binding"/>
    <property type="evidence" value="ECO:0007669"/>
    <property type="project" value="InterPro"/>
</dbReference>
<dbReference type="PANTHER" id="PTHR47964:SF1">
    <property type="entry name" value="ATP-DEPENDENT DNA HELICASE HOMOLOG RECG, CHLOROPLASTIC"/>
    <property type="match status" value="1"/>
</dbReference>
<dbReference type="SUPFAM" id="SSF143517">
    <property type="entry name" value="TRCF domain-like"/>
    <property type="match status" value="1"/>
</dbReference>
<dbReference type="GO" id="GO:0006355">
    <property type="term" value="P:regulation of DNA-templated transcription"/>
    <property type="evidence" value="ECO:0007669"/>
    <property type="project" value="UniProtKB-UniRule"/>
</dbReference>
<dbReference type="EC" id="3.6.4.-" evidence="9"/>
<dbReference type="Pfam" id="PF03461">
    <property type="entry name" value="TRCF"/>
    <property type="match status" value="1"/>
</dbReference>
<dbReference type="SMART" id="SM00487">
    <property type="entry name" value="DEXDc"/>
    <property type="match status" value="1"/>
</dbReference>
<evidence type="ECO:0000256" key="9">
    <source>
        <dbReference type="HAMAP-Rule" id="MF_00969"/>
    </source>
</evidence>
<dbReference type="Gene3D" id="2.40.10.170">
    <property type="match status" value="1"/>
</dbReference>
<sequence length="1179" mass="129130">MKTNALLEAFFDIPEAATLPLPGTGGGLPALITGLPPAGRACLAAALSERSARPLVVLCPDEASAEAIGADIAALTDAEINYLYSRDFTFYTADAVSRQGEQRRIGALKAMLDGAEVTIITAAGLLQRAIPPEALRRGAFEISQPGQLAIEDAEDALLRCGYSRAGQVDGPGQFSRRGGILDFFSPSFREPVRVELWGDEIDSMAFFDPGSQRRTENVERAVILPAAETLPGLMRGGSAALASEIEKAAKNAARRKTETAALYERTLREDAELLNSGAELRAADRYAPLIYGGMYSALDYIPEGAVILLDQPVRFAERARGYAKELSEDINTLVKAGRLNARGEDFCVPPDRAFRALAGRELYMADSFTAGRYPAEPKTIVNILAKQLPSYGGSAEQAAEDVKHYVSGGFSVLVLSGDERRAAILANFLDQRGVKARTAKELAALPGKGGCLVVPGGLSSGVEYPSLRLAVLTDTQIAAGGYRRSRRRKKATMGERIGSCADLSVGDLVVHENHGIGRFAGIVRMPVDGVQKDYMKICYAGTDTLYVPATQLDLVSKYVGAGEDRPVRLSKMGGADWQRTKSRAKAAAKELAHGLIQLYAERAKQKGHAFAPDSPWQTEFEERFGFEETADQLRCVQEIKGDMEKPVPMDRLLCGDVGYGKTEVALRAVMKCILDGMQAAILVPTTVLAQQHYQTAMQRFFGYPVQIEVLSRFRTPSQVRETLKNLKSGRCDLVIGTHRLLQKDVEFKNLGLLIVDEEQRFGVTHKEHIKEMSRQVDVLTLSATPIPRTLNMALSGIRDMSTIEEPPQDRMPVQTIVMEHDWGVLKDAMRKELNRGGQVYYLHNRVDNIERTALKISELLDGASVAVAHGKMDEEQLGRVMEDMAEGRVQVLVCTTIIETGIDMPNVNTLIVEDADHLGLAQLHQLRGRVGRSSRRAYAYLTFRRDKVLSEVAEKRLEAIREFAEFNSGFRIAMRDLEIRGAGNLLGAEQSGHLIDVGYDMYLKLLEEAVLEEKGEKPAHRASTTADLAVTANIPESYVPGEEQRMDLYRRIALIRSEADADDMLDELIDRFGEPPGSVTTLVRVALLRGEAGRAGITDISQKAGTLRFELDGFDMERVSALYARPEYKGRLRVEAGNTPRLTLKLPPKAKVIDVADAFVAAWAGTGKGETSNNEEDNK</sequence>
<dbReference type="InterPro" id="IPR005118">
    <property type="entry name" value="TRCF_C"/>
</dbReference>
<keyword evidence="8 9" id="KW-0234">DNA repair</keyword>
<evidence type="ECO:0000256" key="7">
    <source>
        <dbReference type="ARBA" id="ARBA00023125"/>
    </source>
</evidence>
<feature type="domain" description="Helicase C-terminal" evidence="11">
    <location>
        <begin position="824"/>
        <end position="978"/>
    </location>
</feature>
<protein>
    <recommendedName>
        <fullName evidence="9">Transcription-repair-coupling factor</fullName>
        <shortName evidence="9">TRCF</shortName>
        <ecNumber evidence="9">3.6.4.-</ecNumber>
    </recommendedName>
</protein>
<dbReference type="Pfam" id="PF17757">
    <property type="entry name" value="UvrB_inter"/>
    <property type="match status" value="1"/>
</dbReference>
<keyword evidence="2 9" id="KW-0547">Nucleotide-binding</keyword>
<dbReference type="CDD" id="cd17991">
    <property type="entry name" value="DEXHc_TRCF"/>
    <property type="match status" value="1"/>
</dbReference>
<dbReference type="NCBIfam" id="TIGR00580">
    <property type="entry name" value="mfd"/>
    <property type="match status" value="1"/>
</dbReference>
<dbReference type="HAMAP" id="MF_00969">
    <property type="entry name" value="TRCF"/>
    <property type="match status" value="1"/>
</dbReference>
<dbReference type="SUPFAM" id="SSF141259">
    <property type="entry name" value="CarD-like"/>
    <property type="match status" value="1"/>
</dbReference>
<evidence type="ECO:0000256" key="1">
    <source>
        <dbReference type="ARBA" id="ARBA00022490"/>
    </source>
</evidence>
<organism evidence="12 13">
    <name type="scientific">Candidatus Scatomorpha intestinavium</name>
    <dbReference type="NCBI Taxonomy" id="2840922"/>
    <lineage>
        <taxon>Bacteria</taxon>
        <taxon>Bacillati</taxon>
        <taxon>Bacillota</taxon>
        <taxon>Clostridia</taxon>
        <taxon>Eubacteriales</taxon>
        <taxon>Candidatus Scatomorpha</taxon>
    </lineage>
</organism>
<evidence type="ECO:0000259" key="11">
    <source>
        <dbReference type="PROSITE" id="PS51194"/>
    </source>
</evidence>
<keyword evidence="5" id="KW-0347">Helicase</keyword>
<proteinExistence type="inferred from homology"/>
<dbReference type="Pfam" id="PF02559">
    <property type="entry name" value="CarD_TRCF_RID"/>
    <property type="match status" value="1"/>
</dbReference>
<dbReference type="GO" id="GO:0016787">
    <property type="term" value="F:hydrolase activity"/>
    <property type="evidence" value="ECO:0007669"/>
    <property type="project" value="UniProtKB-KW"/>
</dbReference>
<evidence type="ECO:0000256" key="5">
    <source>
        <dbReference type="ARBA" id="ARBA00022806"/>
    </source>
</evidence>
<reference evidence="12" key="2">
    <citation type="journal article" date="2021" name="PeerJ">
        <title>Extensive microbial diversity within the chicken gut microbiome revealed by metagenomics and culture.</title>
        <authorList>
            <person name="Gilroy R."/>
            <person name="Ravi A."/>
            <person name="Getino M."/>
            <person name="Pursley I."/>
            <person name="Horton D.L."/>
            <person name="Alikhan N.F."/>
            <person name="Baker D."/>
            <person name="Gharbi K."/>
            <person name="Hall N."/>
            <person name="Watson M."/>
            <person name="Adriaenssens E.M."/>
            <person name="Foster-Nyarko E."/>
            <person name="Jarju S."/>
            <person name="Secka A."/>
            <person name="Antonio M."/>
            <person name="Oren A."/>
            <person name="Chaudhuri R.R."/>
            <person name="La Ragione R."/>
            <person name="Hildebrand F."/>
            <person name="Pallen M.J."/>
        </authorList>
    </citation>
    <scope>NUCLEOTIDE SEQUENCE</scope>
    <source>
        <strain evidence="12">ChiBcolR7-354</strain>
    </source>
</reference>
<dbReference type="GO" id="GO:0005737">
    <property type="term" value="C:cytoplasm"/>
    <property type="evidence" value="ECO:0007669"/>
    <property type="project" value="UniProtKB-SubCell"/>
</dbReference>
<dbReference type="InterPro" id="IPR037235">
    <property type="entry name" value="TRCF-like_C_D7"/>
</dbReference>
<keyword evidence="7 9" id="KW-0238">DNA-binding</keyword>
<comment type="subcellular location">
    <subcellularLocation>
        <location evidence="9">Cytoplasm</location>
    </subcellularLocation>
</comment>
<keyword evidence="1 9" id="KW-0963">Cytoplasm</keyword>
<dbReference type="PROSITE" id="PS51192">
    <property type="entry name" value="HELICASE_ATP_BIND_1"/>
    <property type="match status" value="1"/>
</dbReference>
<name>A0A9D0ZEE1_9FIRM</name>
<dbReference type="InterPro" id="IPR041471">
    <property type="entry name" value="UvrB_inter"/>
</dbReference>
<evidence type="ECO:0000259" key="10">
    <source>
        <dbReference type="PROSITE" id="PS51192"/>
    </source>
</evidence>
<accession>A0A9D0ZEE1</accession>
<comment type="function">
    <text evidence="9">Couples transcription and DNA repair by recognizing RNA polymerase (RNAP) stalled at DNA lesions. Mediates ATP-dependent release of RNAP and its truncated transcript from the DNA, and recruitment of nucleotide excision repair machinery to the damaged site.</text>
</comment>
<evidence type="ECO:0000256" key="8">
    <source>
        <dbReference type="ARBA" id="ARBA00023204"/>
    </source>
</evidence>
<dbReference type="InterPro" id="IPR004576">
    <property type="entry name" value="Mfd"/>
</dbReference>
<dbReference type="SMART" id="SM01058">
    <property type="entry name" value="CarD_TRCF"/>
    <property type="match status" value="1"/>
</dbReference>
<dbReference type="InterPro" id="IPR014001">
    <property type="entry name" value="Helicase_ATP-bd"/>
</dbReference>